<proteinExistence type="predicted"/>
<dbReference type="RefSeq" id="WP_220165474.1">
    <property type="nucleotide sequence ID" value="NZ_JAIBOA010000005.1"/>
</dbReference>
<dbReference type="Gene3D" id="1.10.1240.10">
    <property type="entry name" value="Methionine synthase domain"/>
    <property type="match status" value="1"/>
</dbReference>
<reference evidence="4 5" key="1">
    <citation type="submission" date="2021-07" db="EMBL/GenBank/DDBJ databases">
        <title>Actinomadura sp. PM05-2 isolated from lichen.</title>
        <authorList>
            <person name="Somphong A."/>
            <person name="Phongsopitanun W."/>
            <person name="Tanasupawat S."/>
            <person name="Peongsungnone V."/>
        </authorList>
    </citation>
    <scope>NUCLEOTIDE SEQUENCE [LARGE SCALE GENOMIC DNA]</scope>
    <source>
        <strain evidence="4 5">PM05-2</strain>
    </source>
</reference>
<feature type="domain" description="B12-binding" evidence="3">
    <location>
        <begin position="95"/>
        <end position="224"/>
    </location>
</feature>
<dbReference type="InterPro" id="IPR036724">
    <property type="entry name" value="Cobalamin-bd_sf"/>
</dbReference>
<comment type="caution">
    <text evidence="4">The sequence shown here is derived from an EMBL/GenBank/DDBJ whole genome shotgun (WGS) entry which is preliminary data.</text>
</comment>
<protein>
    <submittedName>
        <fullName evidence="4">Cobalamin-dependent protein</fullName>
    </submittedName>
</protein>
<gene>
    <name evidence="4" type="ORF">K1Y72_10185</name>
</gene>
<dbReference type="Proteomes" id="UP000774570">
    <property type="component" value="Unassembled WGS sequence"/>
</dbReference>
<evidence type="ECO:0000313" key="5">
    <source>
        <dbReference type="Proteomes" id="UP000774570"/>
    </source>
</evidence>
<organism evidence="4 5">
    <name type="scientific">Actinomadura parmotrematis</name>
    <dbReference type="NCBI Taxonomy" id="2864039"/>
    <lineage>
        <taxon>Bacteria</taxon>
        <taxon>Bacillati</taxon>
        <taxon>Actinomycetota</taxon>
        <taxon>Actinomycetes</taxon>
        <taxon>Streptosporangiales</taxon>
        <taxon>Thermomonosporaceae</taxon>
        <taxon>Actinomadura</taxon>
    </lineage>
</organism>
<dbReference type="InterPro" id="IPR006158">
    <property type="entry name" value="Cobalamin-bd"/>
</dbReference>
<keyword evidence="1" id="KW-0479">Metal-binding</keyword>
<dbReference type="InterPro" id="IPR050554">
    <property type="entry name" value="Met_Synthase/Corrinoid"/>
</dbReference>
<name>A0ABS7FQS0_9ACTN</name>
<evidence type="ECO:0000313" key="4">
    <source>
        <dbReference type="EMBL" id="MBW8482736.1"/>
    </source>
</evidence>
<dbReference type="Pfam" id="PF02607">
    <property type="entry name" value="B12-binding_2"/>
    <property type="match status" value="1"/>
</dbReference>
<dbReference type="PANTHER" id="PTHR45833">
    <property type="entry name" value="METHIONINE SYNTHASE"/>
    <property type="match status" value="1"/>
</dbReference>
<dbReference type="InterPro" id="IPR036594">
    <property type="entry name" value="Meth_synthase_dom"/>
</dbReference>
<sequence length="331" mass="33886">MSGAGAAGVAAAGEVYFAALRDADEDAAVGAALGLLAGGLSVPQVLASLVVPAQRRVGACWEGGRWDVAREHAATHISDRVVAALGARLPEVPRRGRVVLACVDGEWHALAARIVGETLRAGGWRVTFLGASTPAARLGEYVREVGPDAVALSCSVAAWLPTARTMVRAARGVAVPVLAGGPGFGPDGRWARALGANAWARDAAHAVELLGGGWPHYAEPAPPLAVPDDEFERFGARRALLAERLRGALCGEGPAALGEGFGRLPGFLAAALLVDDEEVLVAQVRWLAGMLAARGVEPRAVGAALARAAGLLEGFPRARRMLAAARADVGG</sequence>
<accession>A0ABS7FQS0</accession>
<evidence type="ECO:0000256" key="2">
    <source>
        <dbReference type="ARBA" id="ARBA00023285"/>
    </source>
</evidence>
<keyword evidence="2" id="KW-0170">Cobalt</keyword>
<dbReference type="PANTHER" id="PTHR45833:SF1">
    <property type="entry name" value="METHIONINE SYNTHASE"/>
    <property type="match status" value="1"/>
</dbReference>
<dbReference type="EMBL" id="JAIBOA010000005">
    <property type="protein sequence ID" value="MBW8482736.1"/>
    <property type="molecule type" value="Genomic_DNA"/>
</dbReference>
<keyword evidence="5" id="KW-1185">Reference proteome</keyword>
<dbReference type="Pfam" id="PF02310">
    <property type="entry name" value="B12-binding"/>
    <property type="match status" value="1"/>
</dbReference>
<evidence type="ECO:0000259" key="3">
    <source>
        <dbReference type="PROSITE" id="PS51332"/>
    </source>
</evidence>
<dbReference type="PROSITE" id="PS51332">
    <property type="entry name" value="B12_BINDING"/>
    <property type="match status" value="1"/>
</dbReference>
<evidence type="ECO:0000256" key="1">
    <source>
        <dbReference type="ARBA" id="ARBA00022723"/>
    </source>
</evidence>
<dbReference type="InterPro" id="IPR003759">
    <property type="entry name" value="Cbl-bd_cap"/>
</dbReference>
<dbReference type="Gene3D" id="3.40.50.280">
    <property type="entry name" value="Cobalamin-binding domain"/>
    <property type="match status" value="1"/>
</dbReference>
<dbReference type="SUPFAM" id="SSF52242">
    <property type="entry name" value="Cobalamin (vitamin B12)-binding domain"/>
    <property type="match status" value="1"/>
</dbReference>